<accession>A0AAD1ZLT0</accession>
<evidence type="ECO:0000313" key="1">
    <source>
        <dbReference type="EMBL" id="CAI9772127.1"/>
    </source>
</evidence>
<dbReference type="Pfam" id="PF14009">
    <property type="entry name" value="PADRE"/>
    <property type="match status" value="1"/>
</dbReference>
<evidence type="ECO:0000313" key="2">
    <source>
        <dbReference type="Proteomes" id="UP000834106"/>
    </source>
</evidence>
<keyword evidence="2" id="KW-1185">Reference proteome</keyword>
<protein>
    <submittedName>
        <fullName evidence="1">Uncharacterized protein</fullName>
    </submittedName>
</protein>
<gene>
    <name evidence="1" type="ORF">FPE_LOCUS19557</name>
</gene>
<sequence length="205" mass="22609">MGNCLFGGMGECNSNNEVIRVVNSNGGIMEFYAPITVESITDEFPGHGIFRSHDLFWNPLPHNQELLAGESYYLLALQDSKSGKSTSNPAQVGHVRSNSVPHQSLVAVPPYRMSLDSQQGLGLLKRSYTKTSESFSCSKYYGNCGGFWKVKLVISPQQLLHILSEEGTTEELIDNVRAVAKCRNNIGVLDSMPFSDQWSLSSSRN</sequence>
<dbReference type="PANTHER" id="PTHR33148:SF48">
    <property type="entry name" value="DUF4228 DOMAIN PROTEIN"/>
    <property type="match status" value="1"/>
</dbReference>
<dbReference type="InterPro" id="IPR025322">
    <property type="entry name" value="PADRE_dom"/>
</dbReference>
<proteinExistence type="predicted"/>
<dbReference type="PANTHER" id="PTHR33148">
    <property type="entry name" value="PLASTID MOVEMENT IMPAIRED PROTEIN-RELATED"/>
    <property type="match status" value="1"/>
</dbReference>
<organism evidence="1 2">
    <name type="scientific">Fraxinus pennsylvanica</name>
    <dbReference type="NCBI Taxonomy" id="56036"/>
    <lineage>
        <taxon>Eukaryota</taxon>
        <taxon>Viridiplantae</taxon>
        <taxon>Streptophyta</taxon>
        <taxon>Embryophyta</taxon>
        <taxon>Tracheophyta</taxon>
        <taxon>Spermatophyta</taxon>
        <taxon>Magnoliopsida</taxon>
        <taxon>eudicotyledons</taxon>
        <taxon>Gunneridae</taxon>
        <taxon>Pentapetalae</taxon>
        <taxon>asterids</taxon>
        <taxon>lamiids</taxon>
        <taxon>Lamiales</taxon>
        <taxon>Oleaceae</taxon>
        <taxon>Oleeae</taxon>
        <taxon>Fraxinus</taxon>
    </lineage>
</organism>
<name>A0AAD1ZLT0_9LAMI</name>
<dbReference type="EMBL" id="OU503047">
    <property type="protein sequence ID" value="CAI9772127.1"/>
    <property type="molecule type" value="Genomic_DNA"/>
</dbReference>
<reference evidence="1" key="1">
    <citation type="submission" date="2023-05" db="EMBL/GenBank/DDBJ databases">
        <authorList>
            <person name="Huff M."/>
        </authorList>
    </citation>
    <scope>NUCLEOTIDE SEQUENCE</scope>
</reference>
<dbReference type="Proteomes" id="UP000834106">
    <property type="component" value="Chromosome 12"/>
</dbReference>
<dbReference type="AlphaFoldDB" id="A0AAD1ZLT0"/>